<feature type="compositionally biased region" description="Low complexity" evidence="1">
    <location>
        <begin position="60"/>
        <end position="75"/>
    </location>
</feature>
<feature type="transmembrane region" description="Helical" evidence="2">
    <location>
        <begin position="356"/>
        <end position="377"/>
    </location>
</feature>
<keyword evidence="4" id="KW-1185">Reference proteome</keyword>
<feature type="region of interest" description="Disordered" evidence="1">
    <location>
        <begin position="150"/>
        <end position="218"/>
    </location>
</feature>
<keyword evidence="2" id="KW-1133">Transmembrane helix</keyword>
<proteinExistence type="predicted"/>
<name>A0A543IAZ9_9ACTN</name>
<feature type="compositionally biased region" description="Pro residues" evidence="1">
    <location>
        <begin position="201"/>
        <end position="210"/>
    </location>
</feature>
<evidence type="ECO:0000256" key="2">
    <source>
        <dbReference type="SAM" id="Phobius"/>
    </source>
</evidence>
<keyword evidence="2" id="KW-0472">Membrane</keyword>
<keyword evidence="2" id="KW-0812">Transmembrane</keyword>
<dbReference type="RefSeq" id="WP_185758660.1">
    <property type="nucleotide sequence ID" value="NZ_VFPO01000001.1"/>
</dbReference>
<reference evidence="3 4" key="1">
    <citation type="submission" date="2019-06" db="EMBL/GenBank/DDBJ databases">
        <title>Sequencing the genomes of 1000 actinobacteria strains.</title>
        <authorList>
            <person name="Klenk H.-P."/>
        </authorList>
    </citation>
    <scope>NUCLEOTIDE SEQUENCE [LARGE SCALE GENOMIC DNA]</scope>
    <source>
        <strain evidence="3 4">DSM 45043</strain>
    </source>
</reference>
<comment type="caution">
    <text evidence="3">The sequence shown here is derived from an EMBL/GenBank/DDBJ whole genome shotgun (WGS) entry which is preliminary data.</text>
</comment>
<dbReference type="EMBL" id="VFPO01000001">
    <property type="protein sequence ID" value="TQM67711.1"/>
    <property type="molecule type" value="Genomic_DNA"/>
</dbReference>
<organism evidence="3 4">
    <name type="scientific">Actinomadura hallensis</name>
    <dbReference type="NCBI Taxonomy" id="337895"/>
    <lineage>
        <taxon>Bacteria</taxon>
        <taxon>Bacillati</taxon>
        <taxon>Actinomycetota</taxon>
        <taxon>Actinomycetes</taxon>
        <taxon>Streptosporangiales</taxon>
        <taxon>Thermomonosporaceae</taxon>
        <taxon>Actinomadura</taxon>
    </lineage>
</organism>
<feature type="compositionally biased region" description="Low complexity" evidence="1">
    <location>
        <begin position="175"/>
        <end position="200"/>
    </location>
</feature>
<accession>A0A543IAZ9</accession>
<evidence type="ECO:0000313" key="3">
    <source>
        <dbReference type="EMBL" id="TQM67711.1"/>
    </source>
</evidence>
<gene>
    <name evidence="3" type="ORF">FHX41_1331</name>
</gene>
<evidence type="ECO:0000313" key="4">
    <source>
        <dbReference type="Proteomes" id="UP000316706"/>
    </source>
</evidence>
<feature type="compositionally biased region" description="Polar residues" evidence="1">
    <location>
        <begin position="153"/>
        <end position="163"/>
    </location>
</feature>
<evidence type="ECO:0000256" key="1">
    <source>
        <dbReference type="SAM" id="MobiDB-lite"/>
    </source>
</evidence>
<protein>
    <submittedName>
        <fullName evidence="3">Uncharacterized protein</fullName>
    </submittedName>
</protein>
<sequence length="385" mass="39196">MSGGGAPGPPWSPGGPNGPGTPGGHGVPGGPGSPGGPGTPGGHGVPGGPGSPGGPGGPSGPARKPARKSAAPTARQQKATNWGCGSLLLVLFLGPILWGVYEEGLFDGENPRTAPVFGPRETGLLVERLSAAADAQGVCYGWVIDSGRRDQVRTPQPSYSGTFTPHPPATAPSRAVQAGADGAPAAEPGTRPVPSGAGAPAPEPEPPAPTRSPGSARMERDLRKLDEPGTEFGSNLGAGIDPREAPQACPKWMVFQGELSYSSEEETWTWGVFHIRTNLGTVSEERYEKMLGQYRVDDDIDGPNSAARLRDAIGALPLLAADAGLAPPVPAETGQAAEPAPADDRISEPVLTARNVWSVIGILLIAGGVLWVAVAGVRRLRGSGR</sequence>
<dbReference type="AlphaFoldDB" id="A0A543IAZ9"/>
<feature type="region of interest" description="Disordered" evidence="1">
    <location>
        <begin position="1"/>
        <end position="78"/>
    </location>
</feature>
<dbReference type="Proteomes" id="UP000316706">
    <property type="component" value="Unassembled WGS sequence"/>
</dbReference>
<feature type="compositionally biased region" description="Gly residues" evidence="1">
    <location>
        <begin position="15"/>
        <end position="59"/>
    </location>
</feature>